<name>A0A9X3SRI3_9ACTN</name>
<dbReference type="AlphaFoldDB" id="A0A9X3SRI3"/>
<comment type="caution">
    <text evidence="1">The sequence shown here is derived from an EMBL/GenBank/DDBJ whole genome shotgun (WGS) entry which is preliminary data.</text>
</comment>
<evidence type="ECO:0000313" key="2">
    <source>
        <dbReference type="Proteomes" id="UP001146067"/>
    </source>
</evidence>
<keyword evidence="2" id="KW-1185">Reference proteome</keyword>
<accession>A0A9X3SRI3</accession>
<gene>
    <name evidence="1" type="ORF">O1R50_18840</name>
</gene>
<evidence type="ECO:0000313" key="1">
    <source>
        <dbReference type="EMBL" id="MDA1361692.1"/>
    </source>
</evidence>
<reference evidence="1" key="1">
    <citation type="submission" date="2022-12" db="EMBL/GenBank/DDBJ databases">
        <title>Gycomyces niveus sp.nov.,a novel actinomycete isolated from soil in Shouguan.</title>
        <authorList>
            <person name="Yang X."/>
        </authorList>
    </citation>
    <scope>NUCLEOTIDE SEQUENCE</scope>
    <source>
        <strain evidence="1">NEAU-A15</strain>
    </source>
</reference>
<sequence length="105" mass="11184">MFGRVQAQSRAIRGASNAMREYASRAAHLPIDTTGAERAVSGFMSAAAAEHLADDIRADMDELDVHLVDTAEVLDDLAAHWDHADAATAADFERIAASLHGRPGD</sequence>
<protein>
    <submittedName>
        <fullName evidence="1">Uncharacterized protein</fullName>
    </submittedName>
</protein>
<dbReference type="Proteomes" id="UP001146067">
    <property type="component" value="Unassembled WGS sequence"/>
</dbReference>
<organism evidence="1 2">
    <name type="scientific">Glycomyces luteolus</name>
    <dbReference type="NCBI Taxonomy" id="2670330"/>
    <lineage>
        <taxon>Bacteria</taxon>
        <taxon>Bacillati</taxon>
        <taxon>Actinomycetota</taxon>
        <taxon>Actinomycetes</taxon>
        <taxon>Glycomycetales</taxon>
        <taxon>Glycomycetaceae</taxon>
        <taxon>Glycomyces</taxon>
    </lineage>
</organism>
<proteinExistence type="predicted"/>
<dbReference type="EMBL" id="JAPZVP010000016">
    <property type="protein sequence ID" value="MDA1361692.1"/>
    <property type="molecule type" value="Genomic_DNA"/>
</dbReference>
<dbReference type="RefSeq" id="WP_270111718.1">
    <property type="nucleotide sequence ID" value="NZ_JAPZVP010000016.1"/>
</dbReference>